<evidence type="ECO:0000313" key="6">
    <source>
        <dbReference type="EMBL" id="MBH0239115.1"/>
    </source>
</evidence>
<dbReference type="Gene3D" id="1.10.443.10">
    <property type="entry name" value="Intergrase catalytic core"/>
    <property type="match status" value="1"/>
</dbReference>
<evidence type="ECO:0000256" key="3">
    <source>
        <dbReference type="ARBA" id="ARBA00023125"/>
    </source>
</evidence>
<dbReference type="EMBL" id="JADZLT010000052">
    <property type="protein sequence ID" value="MBH0239115.1"/>
    <property type="molecule type" value="Genomic_DNA"/>
</dbReference>
<evidence type="ECO:0000256" key="1">
    <source>
        <dbReference type="ARBA" id="ARBA00008857"/>
    </source>
</evidence>
<dbReference type="CDD" id="cd00801">
    <property type="entry name" value="INT_P4_C"/>
    <property type="match status" value="1"/>
</dbReference>
<dbReference type="PANTHER" id="PTHR30629:SF2">
    <property type="entry name" value="PROPHAGE INTEGRASE INTS-RELATED"/>
    <property type="match status" value="1"/>
</dbReference>
<dbReference type="PROSITE" id="PS51898">
    <property type="entry name" value="TYR_RECOMBINASE"/>
    <property type="match status" value="1"/>
</dbReference>
<accession>A0A931I2N0</accession>
<dbReference type="InterPro" id="IPR011010">
    <property type="entry name" value="DNA_brk_join_enz"/>
</dbReference>
<evidence type="ECO:0000313" key="7">
    <source>
        <dbReference type="Proteomes" id="UP000631694"/>
    </source>
</evidence>
<evidence type="ECO:0000256" key="2">
    <source>
        <dbReference type="ARBA" id="ARBA00022908"/>
    </source>
</evidence>
<sequence length="423" mass="45684">MATTLTAAALSNLRVPPDKRQIEVFDANTKGLSVIASAGGARAFFLTFTDPQTGKRARRKLGNFPEMSLATARARAREGRGQVADGATPLPPPPPAGITVAELVESYIERGMRDLRSKDAVARRLRVNLAAPSIAGRVAAASLSRADIARALDLMVDRGALAEANSLFRNIRSLVRWARGRGEITDDLTFGLKPPARSQVRERALSAEEVAAFWSGIEAPLRGSMVRLLRFTLATGARIGEVCGLRFDEIDADGVWHIPADRSKNKRGFALPLPSIALEILGEQRAYLATHYGRKDRSTGAPLVFAFPAPGGIEAIDHGAPSKALKRLQTNNGNKIGLPFGIQPFTPHDLRRTMATHLAIAGKNDFDVGLVLNHISTTRSSITSSVYIRHDYLSEKRTIMTLWDARLRELAGLPPPADPAGSS</sequence>
<comment type="similarity">
    <text evidence="1">Belongs to the 'phage' integrase family.</text>
</comment>
<dbReference type="GO" id="GO:0015074">
    <property type="term" value="P:DNA integration"/>
    <property type="evidence" value="ECO:0007669"/>
    <property type="project" value="UniProtKB-KW"/>
</dbReference>
<dbReference type="Pfam" id="PF00589">
    <property type="entry name" value="Phage_integrase"/>
    <property type="match status" value="1"/>
</dbReference>
<proteinExistence type="inferred from homology"/>
<dbReference type="InterPro" id="IPR025166">
    <property type="entry name" value="Integrase_DNA_bind_dom"/>
</dbReference>
<dbReference type="RefSeq" id="WP_197312180.1">
    <property type="nucleotide sequence ID" value="NZ_JADZLT010000052.1"/>
</dbReference>
<comment type="caution">
    <text evidence="6">The sequence shown here is derived from an EMBL/GenBank/DDBJ whole genome shotgun (WGS) entry which is preliminary data.</text>
</comment>
<dbReference type="GO" id="GO:0003677">
    <property type="term" value="F:DNA binding"/>
    <property type="evidence" value="ECO:0007669"/>
    <property type="project" value="UniProtKB-KW"/>
</dbReference>
<evidence type="ECO:0000259" key="5">
    <source>
        <dbReference type="PROSITE" id="PS51898"/>
    </source>
</evidence>
<evidence type="ECO:0000256" key="4">
    <source>
        <dbReference type="ARBA" id="ARBA00023172"/>
    </source>
</evidence>
<dbReference type="Gene3D" id="1.10.150.130">
    <property type="match status" value="1"/>
</dbReference>
<keyword evidence="4" id="KW-0233">DNA recombination</keyword>
<dbReference type="Pfam" id="PF13356">
    <property type="entry name" value="Arm-DNA-bind_3"/>
    <property type="match status" value="1"/>
</dbReference>
<dbReference type="InterPro" id="IPR002104">
    <property type="entry name" value="Integrase_catalytic"/>
</dbReference>
<dbReference type="PANTHER" id="PTHR30629">
    <property type="entry name" value="PROPHAGE INTEGRASE"/>
    <property type="match status" value="1"/>
</dbReference>
<dbReference type="Proteomes" id="UP000631694">
    <property type="component" value="Unassembled WGS sequence"/>
</dbReference>
<gene>
    <name evidence="6" type="ORF">I5731_14900</name>
</gene>
<dbReference type="InterPro" id="IPR010998">
    <property type="entry name" value="Integrase_recombinase_N"/>
</dbReference>
<dbReference type="InterPro" id="IPR038488">
    <property type="entry name" value="Integrase_DNA-bd_sf"/>
</dbReference>
<dbReference type="Gene3D" id="3.30.160.390">
    <property type="entry name" value="Integrase, DNA-binding domain"/>
    <property type="match status" value="1"/>
</dbReference>
<keyword evidence="3" id="KW-0238">DNA-binding</keyword>
<reference evidence="6" key="1">
    <citation type="submission" date="2020-12" db="EMBL/GenBank/DDBJ databases">
        <title>Methylobrevis albus sp. nov., isolated from fresh water lack sediment.</title>
        <authorList>
            <person name="Zou Q."/>
        </authorList>
    </citation>
    <scope>NUCLEOTIDE SEQUENCE</scope>
    <source>
        <strain evidence="6">L22</strain>
    </source>
</reference>
<keyword evidence="7" id="KW-1185">Reference proteome</keyword>
<dbReference type="SUPFAM" id="SSF56349">
    <property type="entry name" value="DNA breaking-rejoining enzymes"/>
    <property type="match status" value="1"/>
</dbReference>
<dbReference type="AlphaFoldDB" id="A0A931I2N0"/>
<protein>
    <submittedName>
        <fullName evidence="6">Site-specific integrase</fullName>
    </submittedName>
</protein>
<keyword evidence="2" id="KW-0229">DNA integration</keyword>
<feature type="domain" description="Tyr recombinase" evidence="5">
    <location>
        <begin position="200"/>
        <end position="401"/>
    </location>
</feature>
<name>A0A931I2N0_9HYPH</name>
<organism evidence="6 7">
    <name type="scientific">Methylobrevis albus</name>
    <dbReference type="NCBI Taxonomy" id="2793297"/>
    <lineage>
        <taxon>Bacteria</taxon>
        <taxon>Pseudomonadati</taxon>
        <taxon>Pseudomonadota</taxon>
        <taxon>Alphaproteobacteria</taxon>
        <taxon>Hyphomicrobiales</taxon>
        <taxon>Pleomorphomonadaceae</taxon>
        <taxon>Methylobrevis</taxon>
    </lineage>
</organism>
<dbReference type="InterPro" id="IPR050808">
    <property type="entry name" value="Phage_Integrase"/>
</dbReference>
<dbReference type="GO" id="GO:0006310">
    <property type="term" value="P:DNA recombination"/>
    <property type="evidence" value="ECO:0007669"/>
    <property type="project" value="UniProtKB-KW"/>
</dbReference>
<dbReference type="InterPro" id="IPR013762">
    <property type="entry name" value="Integrase-like_cat_sf"/>
</dbReference>